<reference evidence="8 9" key="1">
    <citation type="submission" date="2014-02" db="EMBL/GenBank/DDBJ databases">
        <title>Transposable element dynamics among asymbiotic and ectomycorrhizal Amanita fungi.</title>
        <authorList>
            <consortium name="DOE Joint Genome Institute"/>
            <person name="Hess J."/>
            <person name="Skrede I."/>
            <person name="Wolfe B."/>
            <person name="LaButti K."/>
            <person name="Ohm R.A."/>
            <person name="Grigoriev I.V."/>
            <person name="Pringle A."/>
        </authorList>
    </citation>
    <scope>NUCLEOTIDE SEQUENCE [LARGE SCALE GENOMIC DNA]</scope>
    <source>
        <strain evidence="8 9">SKay4041</strain>
    </source>
</reference>
<dbReference type="OrthoDB" id="2526171at2759"/>
<keyword evidence="3 6" id="KW-1133">Transmembrane helix</keyword>
<feature type="chain" id="PRO_5013310002" description="Mid2 domain-containing protein" evidence="7">
    <location>
        <begin position="19"/>
        <end position="291"/>
    </location>
</feature>
<dbReference type="STRING" id="703135.A0A2A9NMH9"/>
<feature type="compositionally biased region" description="Low complexity" evidence="5">
    <location>
        <begin position="162"/>
        <end position="175"/>
    </location>
</feature>
<keyword evidence="9" id="KW-1185">Reference proteome</keyword>
<evidence type="ECO:0000256" key="1">
    <source>
        <dbReference type="ARBA" id="ARBA00004167"/>
    </source>
</evidence>
<dbReference type="InterPro" id="IPR051694">
    <property type="entry name" value="Immunoregulatory_rcpt-like"/>
</dbReference>
<proteinExistence type="predicted"/>
<accession>A0A2A9NMH9</accession>
<dbReference type="AlphaFoldDB" id="A0A2A9NMH9"/>
<keyword evidence="7" id="KW-0732">Signal</keyword>
<dbReference type="GO" id="GO:0071944">
    <property type="term" value="C:cell periphery"/>
    <property type="evidence" value="ECO:0007669"/>
    <property type="project" value="UniProtKB-ARBA"/>
</dbReference>
<evidence type="ECO:0000256" key="7">
    <source>
        <dbReference type="SAM" id="SignalP"/>
    </source>
</evidence>
<evidence type="ECO:0000256" key="6">
    <source>
        <dbReference type="SAM" id="Phobius"/>
    </source>
</evidence>
<name>A0A2A9NMH9_9AGAR</name>
<keyword evidence="2 6" id="KW-0812">Transmembrane</keyword>
<sequence length="291" mass="30755">MALQILCAGLILLPLAAAQQQQAVCVNDPRFQPLYNKAHRDPCRIAESLAGVCEVQGFNIPPLPQGNVYFGPSSTEANDCRCNSVFYSMLSACAACQNRPWLSWTRYDTQCRNVTVTTFPRSLPPGVGVPHYAYLDVSVSGNFSLDDALNAGGVESTAPVPSSTSTSTSGTHSGSNKAGAIAGGVVGGVVGAALLGGLALWWFWYRKRRSSASQSRLAPVLNMQSTTPTPYPIPISPPPKLYDPHDPTTYPTAHDMQTPVPIAPSPAPMAMVGEQPRPQGTPAGYSGAPEV</sequence>
<evidence type="ECO:0000313" key="8">
    <source>
        <dbReference type="EMBL" id="PFH52185.1"/>
    </source>
</evidence>
<dbReference type="PANTHER" id="PTHR15549">
    <property type="entry name" value="PAIRED IMMUNOGLOBULIN-LIKE TYPE 2 RECEPTOR"/>
    <property type="match status" value="1"/>
</dbReference>
<evidence type="ECO:0000256" key="5">
    <source>
        <dbReference type="SAM" id="MobiDB-lite"/>
    </source>
</evidence>
<dbReference type="Proteomes" id="UP000242287">
    <property type="component" value="Unassembled WGS sequence"/>
</dbReference>
<evidence type="ECO:0008006" key="10">
    <source>
        <dbReference type="Google" id="ProtNLM"/>
    </source>
</evidence>
<feature type="signal peptide" evidence="7">
    <location>
        <begin position="1"/>
        <end position="18"/>
    </location>
</feature>
<organism evidence="8 9">
    <name type="scientific">Amanita thiersii Skay4041</name>
    <dbReference type="NCBI Taxonomy" id="703135"/>
    <lineage>
        <taxon>Eukaryota</taxon>
        <taxon>Fungi</taxon>
        <taxon>Dikarya</taxon>
        <taxon>Basidiomycota</taxon>
        <taxon>Agaricomycotina</taxon>
        <taxon>Agaricomycetes</taxon>
        <taxon>Agaricomycetidae</taxon>
        <taxon>Agaricales</taxon>
        <taxon>Pluteineae</taxon>
        <taxon>Amanitaceae</taxon>
        <taxon>Amanita</taxon>
    </lineage>
</organism>
<evidence type="ECO:0000256" key="3">
    <source>
        <dbReference type="ARBA" id="ARBA00022989"/>
    </source>
</evidence>
<evidence type="ECO:0000256" key="2">
    <source>
        <dbReference type="ARBA" id="ARBA00022692"/>
    </source>
</evidence>
<comment type="subcellular location">
    <subcellularLocation>
        <location evidence="1">Membrane</location>
        <topology evidence="1">Single-pass membrane protein</topology>
    </subcellularLocation>
</comment>
<feature type="transmembrane region" description="Helical" evidence="6">
    <location>
        <begin position="181"/>
        <end position="204"/>
    </location>
</feature>
<gene>
    <name evidence="8" type="ORF">AMATHDRAFT_57539</name>
</gene>
<feature type="region of interest" description="Disordered" evidence="5">
    <location>
        <begin position="253"/>
        <end position="291"/>
    </location>
</feature>
<dbReference type="GO" id="GO:0016020">
    <property type="term" value="C:membrane"/>
    <property type="evidence" value="ECO:0007669"/>
    <property type="project" value="UniProtKB-SubCell"/>
</dbReference>
<dbReference type="EMBL" id="KZ301981">
    <property type="protein sequence ID" value="PFH52185.1"/>
    <property type="molecule type" value="Genomic_DNA"/>
</dbReference>
<evidence type="ECO:0000313" key="9">
    <source>
        <dbReference type="Proteomes" id="UP000242287"/>
    </source>
</evidence>
<keyword evidence="4 6" id="KW-0472">Membrane</keyword>
<protein>
    <recommendedName>
        <fullName evidence="10">Mid2 domain-containing protein</fullName>
    </recommendedName>
</protein>
<feature type="region of interest" description="Disordered" evidence="5">
    <location>
        <begin position="154"/>
        <end position="175"/>
    </location>
</feature>
<evidence type="ECO:0000256" key="4">
    <source>
        <dbReference type="ARBA" id="ARBA00023136"/>
    </source>
</evidence>